<dbReference type="Gene3D" id="2.60.40.10">
    <property type="entry name" value="Immunoglobulins"/>
    <property type="match status" value="1"/>
</dbReference>
<evidence type="ECO:0000256" key="2">
    <source>
        <dbReference type="ARBA" id="ARBA00022801"/>
    </source>
</evidence>
<dbReference type="EMBL" id="FRBI01000008">
    <property type="protein sequence ID" value="SHM06200.1"/>
    <property type="molecule type" value="Genomic_DNA"/>
</dbReference>
<dbReference type="PROSITE" id="PS51173">
    <property type="entry name" value="CBM2"/>
    <property type="match status" value="1"/>
</dbReference>
<name>A0A1M7FQJ2_9ACTN</name>
<dbReference type="CDD" id="cd00063">
    <property type="entry name" value="FN3"/>
    <property type="match status" value="1"/>
</dbReference>
<dbReference type="Pfam" id="PF00041">
    <property type="entry name" value="fn3"/>
    <property type="match status" value="1"/>
</dbReference>
<feature type="chain" id="PRO_5012748612" evidence="6">
    <location>
        <begin position="28"/>
        <end position="797"/>
    </location>
</feature>
<dbReference type="InterPro" id="IPR003961">
    <property type="entry name" value="FN3_dom"/>
</dbReference>
<dbReference type="GO" id="GO:0000272">
    <property type="term" value="P:polysaccharide catabolic process"/>
    <property type="evidence" value="ECO:0007669"/>
    <property type="project" value="UniProtKB-KW"/>
</dbReference>
<dbReference type="InterPro" id="IPR008965">
    <property type="entry name" value="CBM2/CBM3_carb-bd_dom_sf"/>
</dbReference>
<keyword evidence="4" id="KW-0326">Glycosidase</keyword>
<evidence type="ECO:0000256" key="6">
    <source>
        <dbReference type="SAM" id="SignalP"/>
    </source>
</evidence>
<dbReference type="InterPro" id="IPR013780">
    <property type="entry name" value="Glyco_hydro_b"/>
</dbReference>
<evidence type="ECO:0000256" key="3">
    <source>
        <dbReference type="ARBA" id="ARBA00023277"/>
    </source>
</evidence>
<dbReference type="Gene3D" id="2.60.40.290">
    <property type="match status" value="1"/>
</dbReference>
<dbReference type="InterPro" id="IPR024745">
    <property type="entry name" value="GH44_cat"/>
</dbReference>
<dbReference type="AlphaFoldDB" id="A0A1M7FQJ2"/>
<dbReference type="SMART" id="SM00060">
    <property type="entry name" value="FN3"/>
    <property type="match status" value="1"/>
</dbReference>
<evidence type="ECO:0000256" key="4">
    <source>
        <dbReference type="ARBA" id="ARBA00023295"/>
    </source>
</evidence>
<evidence type="ECO:0000313" key="9">
    <source>
        <dbReference type="EMBL" id="SHM06200.1"/>
    </source>
</evidence>
<dbReference type="Proteomes" id="UP000184111">
    <property type="component" value="Unassembled WGS sequence"/>
</dbReference>
<dbReference type="InterPro" id="IPR018366">
    <property type="entry name" value="CBM2_CS"/>
</dbReference>
<dbReference type="InterPro" id="IPR013783">
    <property type="entry name" value="Ig-like_fold"/>
</dbReference>
<feature type="domain" description="CBM2" evidence="8">
    <location>
        <begin position="666"/>
        <end position="775"/>
    </location>
</feature>
<dbReference type="InterPro" id="IPR036116">
    <property type="entry name" value="FN3_sf"/>
</dbReference>
<dbReference type="RefSeq" id="WP_073498129.1">
    <property type="nucleotide sequence ID" value="NZ_FRBI01000008.1"/>
</dbReference>
<sequence>MRTASKGALAALVLAVVAAVPAGPAGAAAAPRSAPAARAAATAGPALSVDTTTGRHAIDPHVYGMNFADEALAKELRLPVNRWGGNATTRYNYKLDTHNTGSDWYFENVASANDPAALPDGSEADKFVDQNLRTGSDTLLTVPMIGWTPAARDSSCGFSIATYGPQQGSDSQWRPDCGNGVKPDGTQVTGNDPTDTSVPIGADFTKGWVQYLDSAYGAAGHGGVRYYDLDNEPDLWHSTHRDVHPTGASDDELRDSTYATAAAVKAADPGAQTLGPVGWGFNSLTYSGLDQDVCNRQGGSCWSNPPDQAAHGGLPFATWYLQQMRAYQQAHGTRILDYFDEHIYPQQSGVALGGSNDAATQALRLRSTRQLWDPSYVDESWINQPIQFIPRMRSLVDQNYPGTKVAISEYNWGALDHVDGALAQADVLGIFGREGLDLATLWSPPKATDPGAYAFRMFLNYDGAGGTFGNTAVTSGSADQDKLAVYASERSSDHATTVMVINKTTGDLTAPVSLTSGTTLPAAAQVYRYGQDAPTAIQHPADQPLSGGHFSATFPAYSITEYVIPAGSTTANPPSAPSTPTASAVGSDRATLTWAASTAGSAPVASYQVYSGDPATTPAVATVAAPATSTTVTGLSPSTAYTFRVVAKDTAGRSSPASSPVTVTTTAGPATGCTVAYSVTTDWGSGFGGSITLTNKAAPLSGWQLGFSFAGNQKVTQGWNGTWSQTGAAVTVKDAGWNASLPTGASTTIGFNGSYTGSNPAPHAFTLNGKPCGAASGAAAGTVPAAQGRAPGAHAVS</sequence>
<dbReference type="InterPro" id="IPR012291">
    <property type="entry name" value="CBM2_carb-bd_dom_sf"/>
</dbReference>
<gene>
    <name evidence="9" type="ORF">SAMN05216499_10825</name>
</gene>
<dbReference type="PROSITE" id="PS00561">
    <property type="entry name" value="CBM2_A"/>
    <property type="match status" value="1"/>
</dbReference>
<dbReference type="Pfam" id="PF12891">
    <property type="entry name" value="Glyco_hydro_44"/>
    <property type="match status" value="1"/>
</dbReference>
<dbReference type="Gene3D" id="3.20.20.80">
    <property type="entry name" value="Glycosidases"/>
    <property type="match status" value="1"/>
</dbReference>
<keyword evidence="5" id="KW-0624">Polysaccharide degradation</keyword>
<accession>A0A1M7FQJ2</accession>
<evidence type="ECO:0000259" key="7">
    <source>
        <dbReference type="PROSITE" id="PS50853"/>
    </source>
</evidence>
<evidence type="ECO:0000313" key="10">
    <source>
        <dbReference type="Proteomes" id="UP000184111"/>
    </source>
</evidence>
<keyword evidence="10" id="KW-1185">Reference proteome</keyword>
<protein>
    <submittedName>
        <fullName evidence="9">Fibronectin type III domain-containing protein</fullName>
    </submittedName>
</protein>
<dbReference type="GO" id="GO:0004553">
    <property type="term" value="F:hydrolase activity, hydrolyzing O-glycosyl compounds"/>
    <property type="evidence" value="ECO:0007669"/>
    <property type="project" value="InterPro"/>
</dbReference>
<organism evidence="9 10">
    <name type="scientific">Actinacidiphila paucisporea</name>
    <dbReference type="NCBI Taxonomy" id="310782"/>
    <lineage>
        <taxon>Bacteria</taxon>
        <taxon>Bacillati</taxon>
        <taxon>Actinomycetota</taxon>
        <taxon>Actinomycetes</taxon>
        <taxon>Kitasatosporales</taxon>
        <taxon>Streptomycetaceae</taxon>
        <taxon>Actinacidiphila</taxon>
    </lineage>
</organism>
<evidence type="ECO:0000256" key="1">
    <source>
        <dbReference type="ARBA" id="ARBA00022729"/>
    </source>
</evidence>
<dbReference type="Gene3D" id="2.60.40.1180">
    <property type="entry name" value="Golgi alpha-mannosidase II"/>
    <property type="match status" value="1"/>
</dbReference>
<evidence type="ECO:0000256" key="5">
    <source>
        <dbReference type="ARBA" id="ARBA00023326"/>
    </source>
</evidence>
<dbReference type="SUPFAM" id="SSF51445">
    <property type="entry name" value="(Trans)glycosidases"/>
    <property type="match status" value="1"/>
</dbReference>
<dbReference type="SMART" id="SM00637">
    <property type="entry name" value="CBD_II"/>
    <property type="match status" value="1"/>
</dbReference>
<dbReference type="SUPFAM" id="SSF49384">
    <property type="entry name" value="Carbohydrate-binding domain"/>
    <property type="match status" value="1"/>
</dbReference>
<keyword evidence="1 6" id="KW-0732">Signal</keyword>
<dbReference type="InterPro" id="IPR017853">
    <property type="entry name" value="GH"/>
</dbReference>
<dbReference type="OrthoDB" id="182870at2"/>
<feature type="signal peptide" evidence="6">
    <location>
        <begin position="1"/>
        <end position="27"/>
    </location>
</feature>
<evidence type="ECO:0000259" key="8">
    <source>
        <dbReference type="PROSITE" id="PS51173"/>
    </source>
</evidence>
<dbReference type="SUPFAM" id="SSF49265">
    <property type="entry name" value="Fibronectin type III"/>
    <property type="match status" value="1"/>
</dbReference>
<feature type="domain" description="Fibronectin type-III" evidence="7">
    <location>
        <begin position="576"/>
        <end position="669"/>
    </location>
</feature>
<dbReference type="Pfam" id="PF00553">
    <property type="entry name" value="CBM_2"/>
    <property type="match status" value="1"/>
</dbReference>
<keyword evidence="3" id="KW-0119">Carbohydrate metabolism</keyword>
<dbReference type="GO" id="GO:0030247">
    <property type="term" value="F:polysaccharide binding"/>
    <property type="evidence" value="ECO:0007669"/>
    <property type="project" value="UniProtKB-UniRule"/>
</dbReference>
<dbReference type="PROSITE" id="PS50853">
    <property type="entry name" value="FN3"/>
    <property type="match status" value="1"/>
</dbReference>
<proteinExistence type="predicted"/>
<reference evidence="9 10" key="1">
    <citation type="submission" date="2016-11" db="EMBL/GenBank/DDBJ databases">
        <authorList>
            <person name="Jaros S."/>
            <person name="Januszkiewicz K."/>
            <person name="Wedrychowicz H."/>
        </authorList>
    </citation>
    <scope>NUCLEOTIDE SEQUENCE [LARGE SCALE GENOMIC DNA]</scope>
    <source>
        <strain evidence="9 10">CGMCC 4.2025</strain>
    </source>
</reference>
<keyword evidence="2" id="KW-0378">Hydrolase</keyword>
<dbReference type="STRING" id="310782.SAMN05216499_10825"/>
<dbReference type="InterPro" id="IPR001919">
    <property type="entry name" value="CBD2"/>
</dbReference>